<dbReference type="GO" id="GO:0046872">
    <property type="term" value="F:metal ion binding"/>
    <property type="evidence" value="ECO:0007669"/>
    <property type="project" value="UniProtKB-KW"/>
</dbReference>
<reference evidence="2 3" key="1">
    <citation type="submission" date="2018-07" db="EMBL/GenBank/DDBJ databases">
        <title>Draft genome sequence of Ancylomarina sp. M1P.</title>
        <authorList>
            <person name="Yadav S."/>
            <person name="Villanueva L."/>
            <person name="Damste J.S.S."/>
        </authorList>
    </citation>
    <scope>NUCLEOTIDE SEQUENCE [LARGE SCALE GENOMIC DNA]</scope>
    <source>
        <strain evidence="2 3">M1P</strain>
    </source>
</reference>
<dbReference type="GO" id="GO:0016788">
    <property type="term" value="F:hydrolase activity, acting on ester bonds"/>
    <property type="evidence" value="ECO:0007669"/>
    <property type="project" value="InterPro"/>
</dbReference>
<dbReference type="PANTHER" id="PTHR46124">
    <property type="entry name" value="D-AMINOACYL-TRNA DEACYLASE"/>
    <property type="match status" value="1"/>
</dbReference>
<feature type="binding site" evidence="1">
    <location>
        <position position="76"/>
    </location>
    <ligand>
        <name>a divalent metal cation</name>
        <dbReference type="ChEBI" id="CHEBI:60240"/>
        <label>1</label>
    </ligand>
</feature>
<keyword evidence="3" id="KW-1185">Reference proteome</keyword>
<protein>
    <submittedName>
        <fullName evidence="2">TatD family deoxyribonuclease</fullName>
    </submittedName>
</protein>
<organism evidence="2 3">
    <name type="scientific">Ancylomarina euxinus</name>
    <dbReference type="NCBI Taxonomy" id="2283627"/>
    <lineage>
        <taxon>Bacteria</taxon>
        <taxon>Pseudomonadati</taxon>
        <taxon>Bacteroidota</taxon>
        <taxon>Bacteroidia</taxon>
        <taxon>Marinilabiliales</taxon>
        <taxon>Marinifilaceae</taxon>
        <taxon>Ancylomarina</taxon>
    </lineage>
</organism>
<name>A0A425Y4C5_9BACT</name>
<dbReference type="Pfam" id="PF01026">
    <property type="entry name" value="TatD_DNase"/>
    <property type="match status" value="1"/>
</dbReference>
<proteinExistence type="predicted"/>
<dbReference type="Proteomes" id="UP000285794">
    <property type="component" value="Unassembled WGS sequence"/>
</dbReference>
<evidence type="ECO:0000313" key="2">
    <source>
        <dbReference type="EMBL" id="RRG23047.1"/>
    </source>
</evidence>
<evidence type="ECO:0000256" key="1">
    <source>
        <dbReference type="PIRSR" id="PIRSR005902-1"/>
    </source>
</evidence>
<feature type="binding site" evidence="1">
    <location>
        <position position="135"/>
    </location>
    <ligand>
        <name>a divalent metal cation</name>
        <dbReference type="ChEBI" id="CHEBI:60240"/>
        <label>2</label>
    </ligand>
</feature>
<dbReference type="PIRSF" id="PIRSF005902">
    <property type="entry name" value="DNase_TatD"/>
    <property type="match status" value="1"/>
</dbReference>
<feature type="binding site" evidence="1">
    <location>
        <position position="183"/>
    </location>
    <ligand>
        <name>a divalent metal cation</name>
        <dbReference type="ChEBI" id="CHEBI:60240"/>
        <label>1</label>
    </ligand>
</feature>
<accession>A0A425Y4C5</accession>
<dbReference type="SUPFAM" id="SSF51556">
    <property type="entry name" value="Metallo-dependent hydrolases"/>
    <property type="match status" value="1"/>
</dbReference>
<feature type="binding site" evidence="1">
    <location>
        <position position="111"/>
    </location>
    <ligand>
        <name>a divalent metal cation</name>
        <dbReference type="ChEBI" id="CHEBI:60240"/>
        <label>2</label>
    </ligand>
</feature>
<dbReference type="AlphaFoldDB" id="A0A425Y4C5"/>
<dbReference type="RefSeq" id="WP_125030048.1">
    <property type="nucleotide sequence ID" value="NZ_JAPXVP010000004.1"/>
</dbReference>
<gene>
    <name evidence="2" type="ORF">DWB61_06325</name>
</gene>
<comment type="caution">
    <text evidence="2">The sequence shown here is derived from an EMBL/GenBank/DDBJ whole genome shotgun (WGS) entry which is preliminary data.</text>
</comment>
<dbReference type="InterPro" id="IPR032466">
    <property type="entry name" value="Metal_Hydrolase"/>
</dbReference>
<dbReference type="InterPro" id="IPR001130">
    <property type="entry name" value="TatD-like"/>
</dbReference>
<dbReference type="OrthoDB" id="664222at2"/>
<dbReference type="Gene3D" id="3.20.20.140">
    <property type="entry name" value="Metal-dependent hydrolases"/>
    <property type="match status" value="1"/>
</dbReference>
<evidence type="ECO:0000313" key="3">
    <source>
        <dbReference type="Proteomes" id="UP000285794"/>
    </source>
</evidence>
<dbReference type="EMBL" id="QQWG01000004">
    <property type="protein sequence ID" value="RRG23047.1"/>
    <property type="molecule type" value="Genomic_DNA"/>
</dbReference>
<dbReference type="PANTHER" id="PTHR46124:SF2">
    <property type="entry name" value="D-AMINOACYL-TRNA DEACYLASE"/>
    <property type="match status" value="1"/>
</dbReference>
<sequence>MLETPFIDIHTHHSIRIDNVLSIINCFPEQIKLEEHTDKYISVGIHPWHLNNDSADENLNLIRTFALLDKVLAIGEIGLDRNRTIALSIQEAYFTKQIAIAESVNKPIIIHCVRYFQELISIKKKLKASTPWLIHGFRNNIQIVEDLLQQNCYISFGEALLFDKMTQDVFIEVPIKRLFLETDESTYSISDIYKKAAQLKSLQLNDFKTKLFENYTAVFHAK</sequence>
<keyword evidence="1" id="KW-0479">Metal-binding</keyword>